<organism evidence="1 2">
    <name type="scientific">Hafnia alvei ATCC 51873</name>
    <dbReference type="NCBI Taxonomy" id="1002364"/>
    <lineage>
        <taxon>Bacteria</taxon>
        <taxon>Pseudomonadati</taxon>
        <taxon>Pseudomonadota</taxon>
        <taxon>Gammaproteobacteria</taxon>
        <taxon>Enterobacterales</taxon>
        <taxon>Hafniaceae</taxon>
        <taxon>Hafnia</taxon>
    </lineage>
</organism>
<dbReference type="EMBL" id="AGCI01000049">
    <property type="protein sequence ID" value="EHM42609.1"/>
    <property type="molecule type" value="Genomic_DNA"/>
</dbReference>
<evidence type="ECO:0000313" key="1">
    <source>
        <dbReference type="EMBL" id="EHM42609.1"/>
    </source>
</evidence>
<name>G9Y6U4_HAFAL</name>
<accession>G9Y6U4</accession>
<dbReference type="Proteomes" id="UP000005959">
    <property type="component" value="Unassembled WGS sequence"/>
</dbReference>
<proteinExistence type="predicted"/>
<evidence type="ECO:0000313" key="2">
    <source>
        <dbReference type="Proteomes" id="UP000005959"/>
    </source>
</evidence>
<reference evidence="1 2" key="1">
    <citation type="submission" date="2011-08" db="EMBL/GenBank/DDBJ databases">
        <authorList>
            <person name="Weinstock G."/>
            <person name="Sodergren E."/>
            <person name="Clifton S."/>
            <person name="Fulton L."/>
            <person name="Fulton B."/>
            <person name="Courtney L."/>
            <person name="Fronick C."/>
            <person name="Harrison M."/>
            <person name="Strong C."/>
            <person name="Farmer C."/>
            <person name="Delahaunty K."/>
            <person name="Markovic C."/>
            <person name="Hall O."/>
            <person name="Minx P."/>
            <person name="Tomlinson C."/>
            <person name="Mitreva M."/>
            <person name="Hou S."/>
            <person name="Chen J."/>
            <person name="Wollam A."/>
            <person name="Pepin K.H."/>
            <person name="Johnson M."/>
            <person name="Bhonagiri V."/>
            <person name="Zhang X."/>
            <person name="Suruliraj S."/>
            <person name="Warren W."/>
            <person name="Chinwalla A."/>
            <person name="Mardis E.R."/>
            <person name="Wilson R.K."/>
        </authorList>
    </citation>
    <scope>NUCLEOTIDE SEQUENCE [LARGE SCALE GENOMIC DNA]</scope>
    <source>
        <strain evidence="1 2">ATCC 51873</strain>
    </source>
</reference>
<dbReference type="AlphaFoldDB" id="G9Y6U4"/>
<sequence>MPLTIVCETDFHLRTNQNVAFVFPEDILLAFKLYQQRHWALYPMIHVVQKSFWLEPTTLTKFTKIEKE</sequence>
<dbReference type="PATRIC" id="fig|1002364.3.peg.2098"/>
<protein>
    <submittedName>
        <fullName evidence="1">Uncharacterized protein</fullName>
    </submittedName>
</protein>
<gene>
    <name evidence="1" type="ORF">HMPREF0454_02314</name>
</gene>
<dbReference type="HOGENOM" id="CLU_2788084_0_0_6"/>
<comment type="caution">
    <text evidence="1">The sequence shown here is derived from an EMBL/GenBank/DDBJ whole genome shotgun (WGS) entry which is preliminary data.</text>
</comment>